<keyword evidence="9" id="KW-0472">Membrane</keyword>
<sequence>MLLSMLAVQGVVFALAFGEINYKIQQDGENKVRFYTQQLKSIASELSTGLGLSTVADLYANYFADVHIKKLMLIDETGHVLVANHAAFEGRVISQILLPGLSMMAIEKALRGESTIIADNERKHITSYSPVRLGTEAGQLRKPRLGGLVLDYDYSYERSMVLASVLNQTGLEVGLMTLALLLLFVLIQYYAVRPLRSLMLASRLLAEGEFGARIEVRGRGEIAVLAREFNHMTARVEQALNAVQERERFLQTTLKSIGDAVIVTDPQARVVQLNPVAEELTGWHSDEVQGKTLSEVFPIFNVDTNATADDPVKRVIEEGVVVGLANHTVLRSRNGKEYQIADSAAPIKNEEGKILGVILVFRDVTQQYQTEEALRRSQKMDAIGQLSGGIAHDFNNRLGVIIGYLDFLKNYFPEDEKARRWVDTATNATLRCIDLTRQLLTFSRHQSGEKKVVNINEELNELETMISRSVTPEVEVLYFLAEDLWLTETDPGEFQDTILNLAINARDAMPDGGKLFIETSNKYLDADYAVRNPDVKAGYYVQLMLSDTGIGMNRETLEHIFEPFFTTKPKDKGTGLGMAMVYGFVKRYAGHIKIYSEPGVGTSIRLYLPRSTTCKPVIAVNDIHNDELPTGKETILIVDDEIDLLQLAEHYLKDLGYHTYLAENAAQALEILAQEKGIDLLFSDVVMPGGMNGYELAQQATQQQPDLKVLLSSGFTSKTLAHNGFARFAAHLLSKPYRKADLARRIRRVLDDESMS</sequence>
<dbReference type="InterPro" id="IPR005467">
    <property type="entry name" value="His_kinase_dom"/>
</dbReference>
<dbReference type="PANTHER" id="PTHR43065:SF46">
    <property type="entry name" value="C4-DICARBOXYLATE TRANSPORT SENSOR PROTEIN DCTB"/>
    <property type="match status" value="1"/>
</dbReference>
<dbReference type="InterPro" id="IPR011006">
    <property type="entry name" value="CheY-like_superfamily"/>
</dbReference>
<evidence type="ECO:0000259" key="11">
    <source>
        <dbReference type="PROSITE" id="PS50110"/>
    </source>
</evidence>
<evidence type="ECO:0000256" key="8">
    <source>
        <dbReference type="ARBA" id="ARBA00023012"/>
    </source>
</evidence>
<comment type="catalytic activity">
    <reaction evidence="1">
        <text>ATP + protein L-histidine = ADP + protein N-phospho-L-histidine.</text>
        <dbReference type="EC" id="2.7.13.3"/>
    </reaction>
</comment>
<evidence type="ECO:0000256" key="2">
    <source>
        <dbReference type="ARBA" id="ARBA00012438"/>
    </source>
</evidence>
<dbReference type="EC" id="2.7.13.3" evidence="2"/>
<dbReference type="Pfam" id="PF00072">
    <property type="entry name" value="Response_reg"/>
    <property type="match status" value="1"/>
</dbReference>
<evidence type="ECO:0000256" key="7">
    <source>
        <dbReference type="ARBA" id="ARBA00022840"/>
    </source>
</evidence>
<evidence type="ECO:0000259" key="14">
    <source>
        <dbReference type="PROSITE" id="PS50885"/>
    </source>
</evidence>
<keyword evidence="9" id="KW-0812">Transmembrane</keyword>
<dbReference type="Pfam" id="PF00672">
    <property type="entry name" value="HAMP"/>
    <property type="match status" value="1"/>
</dbReference>
<keyword evidence="5" id="KW-0547">Nucleotide-binding</keyword>
<dbReference type="InterPro" id="IPR013656">
    <property type="entry name" value="PAS_4"/>
</dbReference>
<evidence type="ECO:0000256" key="6">
    <source>
        <dbReference type="ARBA" id="ARBA00022777"/>
    </source>
</evidence>
<dbReference type="InterPro" id="IPR036890">
    <property type="entry name" value="HATPase_C_sf"/>
</dbReference>
<dbReference type="PROSITE" id="PS50113">
    <property type="entry name" value="PAC"/>
    <property type="match status" value="1"/>
</dbReference>
<evidence type="ECO:0000256" key="4">
    <source>
        <dbReference type="ARBA" id="ARBA00022679"/>
    </source>
</evidence>
<evidence type="ECO:0000256" key="3">
    <source>
        <dbReference type="ARBA" id="ARBA00022553"/>
    </source>
</evidence>
<keyword evidence="8" id="KW-0902">Two-component regulatory system</keyword>
<dbReference type="PROSITE" id="PS50110">
    <property type="entry name" value="RESPONSE_REGULATORY"/>
    <property type="match status" value="1"/>
</dbReference>
<dbReference type="Gene3D" id="3.30.450.20">
    <property type="entry name" value="PAS domain"/>
    <property type="match status" value="1"/>
</dbReference>
<dbReference type="SUPFAM" id="SSF158472">
    <property type="entry name" value="HAMP domain-like"/>
    <property type="match status" value="1"/>
</dbReference>
<feature type="domain" description="PAS" evidence="12">
    <location>
        <begin position="246"/>
        <end position="319"/>
    </location>
</feature>
<dbReference type="PROSITE" id="PS50109">
    <property type="entry name" value="HIS_KIN"/>
    <property type="match status" value="1"/>
</dbReference>
<dbReference type="SMART" id="SM00387">
    <property type="entry name" value="HATPase_c"/>
    <property type="match status" value="1"/>
</dbReference>
<dbReference type="SUPFAM" id="SSF47384">
    <property type="entry name" value="Homodimeric domain of signal transducing histidine kinase"/>
    <property type="match status" value="1"/>
</dbReference>
<dbReference type="SMART" id="SM00448">
    <property type="entry name" value="REC"/>
    <property type="match status" value="1"/>
</dbReference>
<dbReference type="InterPro" id="IPR000700">
    <property type="entry name" value="PAS-assoc_C"/>
</dbReference>
<dbReference type="PRINTS" id="PR00344">
    <property type="entry name" value="BCTRLSENSOR"/>
</dbReference>
<dbReference type="CDD" id="cd06225">
    <property type="entry name" value="HAMP"/>
    <property type="match status" value="1"/>
</dbReference>
<dbReference type="InterPro" id="IPR004358">
    <property type="entry name" value="Sig_transdc_His_kin-like_C"/>
</dbReference>
<dbReference type="InterPro" id="IPR000014">
    <property type="entry name" value="PAS"/>
</dbReference>
<dbReference type="PROSITE" id="PS50112">
    <property type="entry name" value="PAS"/>
    <property type="match status" value="1"/>
</dbReference>
<feature type="domain" description="HAMP" evidence="14">
    <location>
        <begin position="189"/>
        <end position="241"/>
    </location>
</feature>
<dbReference type="SUPFAM" id="SSF55785">
    <property type="entry name" value="PYP-like sensor domain (PAS domain)"/>
    <property type="match status" value="1"/>
</dbReference>
<dbReference type="SMART" id="SM00388">
    <property type="entry name" value="HisKA"/>
    <property type="match status" value="1"/>
</dbReference>
<keyword evidence="9" id="KW-1133">Transmembrane helix</keyword>
<dbReference type="PROSITE" id="PS50885">
    <property type="entry name" value="HAMP"/>
    <property type="match status" value="1"/>
</dbReference>
<proteinExistence type="predicted"/>
<evidence type="ECO:0000313" key="15">
    <source>
        <dbReference type="EMBL" id="VAX12808.1"/>
    </source>
</evidence>
<dbReference type="NCBIfam" id="TIGR00229">
    <property type="entry name" value="sensory_box"/>
    <property type="match status" value="1"/>
</dbReference>
<reference evidence="15" key="1">
    <citation type="submission" date="2018-06" db="EMBL/GenBank/DDBJ databases">
        <authorList>
            <person name="Zhirakovskaya E."/>
        </authorList>
    </citation>
    <scope>NUCLEOTIDE SEQUENCE</scope>
</reference>
<organism evidence="15">
    <name type="scientific">hydrothermal vent metagenome</name>
    <dbReference type="NCBI Taxonomy" id="652676"/>
    <lineage>
        <taxon>unclassified sequences</taxon>
        <taxon>metagenomes</taxon>
        <taxon>ecological metagenomes</taxon>
    </lineage>
</organism>
<feature type="domain" description="Histidine kinase" evidence="10">
    <location>
        <begin position="389"/>
        <end position="612"/>
    </location>
</feature>
<dbReference type="SUPFAM" id="SSF52172">
    <property type="entry name" value="CheY-like"/>
    <property type="match status" value="1"/>
</dbReference>
<dbReference type="InterPro" id="IPR003661">
    <property type="entry name" value="HisK_dim/P_dom"/>
</dbReference>
<keyword evidence="4" id="KW-0808">Transferase</keyword>
<evidence type="ECO:0000256" key="9">
    <source>
        <dbReference type="SAM" id="Phobius"/>
    </source>
</evidence>
<dbReference type="Gene3D" id="3.40.50.2300">
    <property type="match status" value="1"/>
</dbReference>
<gene>
    <name evidence="15" type="ORF">MNBD_GAMMA24-1798</name>
</gene>
<dbReference type="SUPFAM" id="SSF55874">
    <property type="entry name" value="ATPase domain of HSP90 chaperone/DNA topoisomerase II/histidine kinase"/>
    <property type="match status" value="1"/>
</dbReference>
<dbReference type="InterPro" id="IPR035965">
    <property type="entry name" value="PAS-like_dom_sf"/>
</dbReference>
<dbReference type="SMART" id="SM00091">
    <property type="entry name" value="PAS"/>
    <property type="match status" value="1"/>
</dbReference>
<keyword evidence="6" id="KW-0418">Kinase</keyword>
<dbReference type="Pfam" id="PF08448">
    <property type="entry name" value="PAS_4"/>
    <property type="match status" value="1"/>
</dbReference>
<evidence type="ECO:0000259" key="12">
    <source>
        <dbReference type="PROSITE" id="PS50112"/>
    </source>
</evidence>
<dbReference type="InterPro" id="IPR036097">
    <property type="entry name" value="HisK_dim/P_sf"/>
</dbReference>
<keyword evidence="7" id="KW-0067">ATP-binding</keyword>
<dbReference type="GO" id="GO:0005524">
    <property type="term" value="F:ATP binding"/>
    <property type="evidence" value="ECO:0007669"/>
    <property type="project" value="UniProtKB-KW"/>
</dbReference>
<name>A0A3B1BMW7_9ZZZZ</name>
<evidence type="ECO:0000256" key="5">
    <source>
        <dbReference type="ARBA" id="ARBA00022741"/>
    </source>
</evidence>
<dbReference type="InterPro" id="IPR003660">
    <property type="entry name" value="HAMP_dom"/>
</dbReference>
<evidence type="ECO:0000259" key="10">
    <source>
        <dbReference type="PROSITE" id="PS50109"/>
    </source>
</evidence>
<evidence type="ECO:0000256" key="1">
    <source>
        <dbReference type="ARBA" id="ARBA00000085"/>
    </source>
</evidence>
<dbReference type="SMART" id="SM00304">
    <property type="entry name" value="HAMP"/>
    <property type="match status" value="1"/>
</dbReference>
<feature type="domain" description="PAC" evidence="13">
    <location>
        <begin position="323"/>
        <end position="376"/>
    </location>
</feature>
<dbReference type="CDD" id="cd00130">
    <property type="entry name" value="PAS"/>
    <property type="match status" value="1"/>
</dbReference>
<dbReference type="GO" id="GO:0016020">
    <property type="term" value="C:membrane"/>
    <property type="evidence" value="ECO:0007669"/>
    <property type="project" value="InterPro"/>
</dbReference>
<dbReference type="PANTHER" id="PTHR43065">
    <property type="entry name" value="SENSOR HISTIDINE KINASE"/>
    <property type="match status" value="1"/>
</dbReference>
<protein>
    <recommendedName>
        <fullName evidence="2">histidine kinase</fullName>
        <ecNumber evidence="2">2.7.13.3</ecNumber>
    </recommendedName>
</protein>
<evidence type="ECO:0000259" key="13">
    <source>
        <dbReference type="PROSITE" id="PS50113"/>
    </source>
</evidence>
<dbReference type="AlphaFoldDB" id="A0A3B1BMW7"/>
<dbReference type="CDD" id="cd00082">
    <property type="entry name" value="HisKA"/>
    <property type="match status" value="1"/>
</dbReference>
<dbReference type="InterPro" id="IPR001789">
    <property type="entry name" value="Sig_transdc_resp-reg_receiver"/>
</dbReference>
<dbReference type="Gene3D" id="1.10.287.130">
    <property type="match status" value="1"/>
</dbReference>
<feature type="transmembrane region" description="Helical" evidence="9">
    <location>
        <begin position="173"/>
        <end position="192"/>
    </location>
</feature>
<accession>A0A3B1BMW7</accession>
<dbReference type="Pfam" id="PF02518">
    <property type="entry name" value="HATPase_c"/>
    <property type="match status" value="1"/>
</dbReference>
<dbReference type="EMBL" id="UOFZ01000064">
    <property type="protein sequence ID" value="VAX12808.1"/>
    <property type="molecule type" value="Genomic_DNA"/>
</dbReference>
<feature type="domain" description="Response regulatory" evidence="11">
    <location>
        <begin position="634"/>
        <end position="750"/>
    </location>
</feature>
<dbReference type="GO" id="GO:0000155">
    <property type="term" value="F:phosphorelay sensor kinase activity"/>
    <property type="evidence" value="ECO:0007669"/>
    <property type="project" value="InterPro"/>
</dbReference>
<dbReference type="InterPro" id="IPR003594">
    <property type="entry name" value="HATPase_dom"/>
</dbReference>
<dbReference type="Gene3D" id="6.10.340.10">
    <property type="match status" value="1"/>
</dbReference>
<keyword evidence="3" id="KW-0597">Phosphoprotein</keyword>
<dbReference type="Gene3D" id="3.30.565.10">
    <property type="entry name" value="Histidine kinase-like ATPase, C-terminal domain"/>
    <property type="match status" value="1"/>
</dbReference>
<dbReference type="Pfam" id="PF00512">
    <property type="entry name" value="HisKA"/>
    <property type="match status" value="1"/>
</dbReference>